<feature type="region of interest" description="Disordered" evidence="1">
    <location>
        <begin position="89"/>
        <end position="181"/>
    </location>
</feature>
<feature type="region of interest" description="Disordered" evidence="1">
    <location>
        <begin position="1"/>
        <end position="74"/>
    </location>
</feature>
<dbReference type="STRING" id="70415.A0A5S6Q7B7"/>
<sequence length="847" mass="93890">MSAADREPQTAPCRLKRFSYASDGWQQRTDQPPWPQQQGQMTAVAMEGDRDDECSTAPTRREDSREEPSEESFLSWEVEEFSTGLLAVSNAFARGGEHPSEEAEQWNNGSKGTEPAPPAQGDDLTDPTVKSARWTRSVPLLLLPSGHESERSGEDTSTTSSTLSSSLKASGTNFAPTVQEETNFSRQANVRAYGRPVRSIDVKLNEFKEDLRSTSQSATTHKVRPGSFAAPKAAGVIERNHLAAGTIELIGDGGRTVHVDLCRHVAAKPSAALHGSATLKEKGRKGAQESGGSSERRNPFRNLRKLLGLSTSADTSTQWRFHSLRHFPTSLSWSRGSHPSRDTQPGFLHGAEYCAASQELLNSSGVNVKELAEIRINEDGGRGDSGNMGSRCGTASSTRSSTYLTASTTDGATLTSKQPGSTLKPIEEEASRYTAGTDRSSEPLAASEAALQQGTQRASLLYLSTIGYVCHNFPKRSNLWWRRHGTSWKLCWRDVTLKSGKPVLVSRIAVYYDAFIRVGAGEEASVTAMVVPAKFKNPWPKTRPMPFTLPCVVEMKENLNPALLSCQPCWMRKVACCHYGEEQECVPCRVYILPKAALCTTKETVTSYTRLLRDNTTADQLITIINKFNFLMIQLITVFKFLQSMGIEETKNDLEDIVVMHMEADRMPRVTLEWDSVFIDERVAPNGMAEQRQRPKLPLCKVAAARLVDMLNILNNCSAICAPPLLPDGNGKYAPIFRTFKMGLAKAAHVLLEGKCDALTRAQTLLQYLFWVAGKTDRLVSEDRARLWLDNQRVMLLCHLVKRMLNPLYEIDVEEHYRLLFLLHASSKSLLQAERMAFFDTSNETVT</sequence>
<dbReference type="PANTHER" id="PTHR37970">
    <property type="entry name" value="PROTEIN CBG08587"/>
    <property type="match status" value="1"/>
</dbReference>
<dbReference type="Proteomes" id="UP000046395">
    <property type="component" value="Unassembled WGS sequence"/>
</dbReference>
<feature type="compositionally biased region" description="Low complexity" evidence="1">
    <location>
        <begin position="156"/>
        <end position="167"/>
    </location>
</feature>
<protein>
    <submittedName>
        <fullName evidence="3">Uncharacterized protein</fullName>
    </submittedName>
</protein>
<evidence type="ECO:0000313" key="2">
    <source>
        <dbReference type="Proteomes" id="UP000046395"/>
    </source>
</evidence>
<evidence type="ECO:0000313" key="3">
    <source>
        <dbReference type="WBParaSite" id="TMUE_1000002857.1"/>
    </source>
</evidence>
<reference evidence="3" key="1">
    <citation type="submission" date="2019-12" db="UniProtKB">
        <authorList>
            <consortium name="WormBaseParasite"/>
        </authorList>
    </citation>
    <scope>IDENTIFICATION</scope>
</reference>
<accession>A0A5S6Q7B7</accession>
<dbReference type="WBParaSite" id="TMUE_1000002857.1">
    <property type="protein sequence ID" value="TMUE_1000002857.1"/>
    <property type="gene ID" value="WBGene00294657"/>
</dbReference>
<evidence type="ECO:0000256" key="1">
    <source>
        <dbReference type="SAM" id="MobiDB-lite"/>
    </source>
</evidence>
<feature type="compositionally biased region" description="Polar residues" evidence="1">
    <location>
        <begin position="168"/>
        <end position="181"/>
    </location>
</feature>
<dbReference type="AlphaFoldDB" id="A0A5S6Q7B7"/>
<proteinExistence type="predicted"/>
<dbReference type="PANTHER" id="PTHR37970:SF1">
    <property type="entry name" value="SERINE-RICH ADHESIN FOR PLATELETS"/>
    <property type="match status" value="1"/>
</dbReference>
<organism evidence="2 3">
    <name type="scientific">Trichuris muris</name>
    <name type="common">Mouse whipworm</name>
    <dbReference type="NCBI Taxonomy" id="70415"/>
    <lineage>
        <taxon>Eukaryota</taxon>
        <taxon>Metazoa</taxon>
        <taxon>Ecdysozoa</taxon>
        <taxon>Nematoda</taxon>
        <taxon>Enoplea</taxon>
        <taxon>Dorylaimia</taxon>
        <taxon>Trichinellida</taxon>
        <taxon>Trichuridae</taxon>
        <taxon>Trichuris</taxon>
    </lineage>
</organism>
<feature type="region of interest" description="Disordered" evidence="1">
    <location>
        <begin position="378"/>
        <end position="441"/>
    </location>
</feature>
<name>A0A5S6Q7B7_TRIMR</name>
<keyword evidence="2" id="KW-1185">Reference proteome</keyword>
<feature type="compositionally biased region" description="Polar residues" evidence="1">
    <location>
        <begin position="393"/>
        <end position="421"/>
    </location>
</feature>
<feature type="compositionally biased region" description="Polar residues" evidence="1">
    <location>
        <begin position="24"/>
        <end position="41"/>
    </location>
</feature>
<feature type="region of interest" description="Disordered" evidence="1">
    <location>
        <begin position="273"/>
        <end position="301"/>
    </location>
</feature>